<accession>A0ABZ2MC26</accession>
<keyword evidence="6" id="KW-0443">Lipid metabolism</keyword>
<comment type="catalytic activity">
    <reaction evidence="1">
        <text>a 1,2-diacyl-sn-glycero-3-phosphocholine + H2O = a 1,2-diacyl-sn-glycero-3-phosphate + choline + H(+)</text>
        <dbReference type="Rhea" id="RHEA:14445"/>
        <dbReference type="ChEBI" id="CHEBI:15354"/>
        <dbReference type="ChEBI" id="CHEBI:15377"/>
        <dbReference type="ChEBI" id="CHEBI:15378"/>
        <dbReference type="ChEBI" id="CHEBI:57643"/>
        <dbReference type="ChEBI" id="CHEBI:58608"/>
        <dbReference type="EC" id="3.1.4.4"/>
    </reaction>
</comment>
<dbReference type="PANTHER" id="PTHR43856:SF1">
    <property type="entry name" value="MITOCHONDRIAL CARDIOLIPIN HYDROLASE"/>
    <property type="match status" value="1"/>
</dbReference>
<dbReference type="Pfam" id="PF13091">
    <property type="entry name" value="PLDc_2"/>
    <property type="match status" value="2"/>
</dbReference>
<gene>
    <name evidence="8" type="ORF">LZC94_22950</name>
</gene>
<sequence length="818" mass="86935">MVKDRWRCAARVVRGGVVTFALLAGGAGCSGAGDADDGSPEGIGGARAALGVDGDGAADRGVDGDGAADRDTAGDVVANRAAGGVVAEPLKLFVMGASLDAVASDRGHGFVAIGSGPDGLLIARIRGAKVTEEAGPDLAAIFGCTKVSILEITGLSVTRERQGLATGTMICETPESWTKRALVLAYDKGTWTPLTSLPVDGAFRPAGVTCDEHRGCLVLGHQFRGGVILDPTADSAISVYSWKHGVFTTELDEWETSPDTLYWPRTIATRGDTWFIGGEELRNDGAHGLSRLRTAGTWSSPDASHLPLLLRAHPVQNRIHALAVGTDGSTRLERVGTDGRFTDVARFDARLFDFTQLGSKTLVVGQRDLSPGYVPYAALGTKVLTMPAYGDGSAIHAVAAASDGDVAMGVGRQTANEGAPRPSAPLILRISSRPLGVADGVLGADGPVEADPHATSQRAIHTASTTVGGYPVHVHFSNPPAFGGDDPTILDEVVRLLDATPAGETVRAAIHSLTANAVANALVAAKNRGVNLKIVEDGSDEFDPDTSPRELHAALGANHVFCGKRVKDGNFGCITTDSSGIMHTKLITFSKTKDPSGELRTNVSWFASANMTYASGSKMFNNAITVYGDKALYDHFGGYFGHLFAQRHYSQNDYYDAASHRGYFEGTTARVYTSPEQDGDLVYNRLNDIVADSSCRIRVAQAAINDSRMKLVDLLVARKRAGCLVWVVVDGIEKDALAKLKGANIPVRRHVVHDKMVLVNSKFGDSTANRFLIFTGSHNWTYSANYRNDEIFVRLESKDLYDAFYTHFNDAYNAGTPL</sequence>
<dbReference type="RefSeq" id="WP_394829670.1">
    <property type="nucleotide sequence ID" value="NZ_CP089984.1"/>
</dbReference>
<keyword evidence="5" id="KW-0442">Lipid degradation</keyword>
<evidence type="ECO:0000259" key="7">
    <source>
        <dbReference type="Pfam" id="PF13091"/>
    </source>
</evidence>
<dbReference type="PANTHER" id="PTHR43856">
    <property type="entry name" value="CARDIOLIPIN HYDROLASE"/>
    <property type="match status" value="1"/>
</dbReference>
<evidence type="ECO:0000313" key="9">
    <source>
        <dbReference type="Proteomes" id="UP001370348"/>
    </source>
</evidence>
<name>A0ABZ2MC26_9BACT</name>
<dbReference type="Gene3D" id="3.30.870.10">
    <property type="entry name" value="Endonuclease Chain A"/>
    <property type="match status" value="2"/>
</dbReference>
<comment type="similarity">
    <text evidence="2">Belongs to the phospholipase D family.</text>
</comment>
<dbReference type="Proteomes" id="UP001370348">
    <property type="component" value="Chromosome"/>
</dbReference>
<dbReference type="InterPro" id="IPR025202">
    <property type="entry name" value="PLD-like_dom"/>
</dbReference>
<evidence type="ECO:0000256" key="2">
    <source>
        <dbReference type="ARBA" id="ARBA00008664"/>
    </source>
</evidence>
<dbReference type="InterPro" id="IPR051406">
    <property type="entry name" value="PLD_domain"/>
</dbReference>
<protein>
    <recommendedName>
        <fullName evidence="3">phospholipase D</fullName>
        <ecNumber evidence="3">3.1.4.4</ecNumber>
    </recommendedName>
</protein>
<evidence type="ECO:0000256" key="1">
    <source>
        <dbReference type="ARBA" id="ARBA00000798"/>
    </source>
</evidence>
<evidence type="ECO:0000256" key="3">
    <source>
        <dbReference type="ARBA" id="ARBA00012027"/>
    </source>
</evidence>
<dbReference type="SUPFAM" id="SSF56024">
    <property type="entry name" value="Phospholipase D/nuclease"/>
    <property type="match status" value="2"/>
</dbReference>
<dbReference type="PROSITE" id="PS51257">
    <property type="entry name" value="PROKAR_LIPOPROTEIN"/>
    <property type="match status" value="1"/>
</dbReference>
<keyword evidence="4" id="KW-0378">Hydrolase</keyword>
<reference evidence="8 9" key="1">
    <citation type="submission" date="2021-12" db="EMBL/GenBank/DDBJ databases">
        <title>Discovery of the Pendulisporaceae a myxobacterial family with distinct sporulation behavior and unique specialized metabolism.</title>
        <authorList>
            <person name="Garcia R."/>
            <person name="Popoff A."/>
            <person name="Bader C.D."/>
            <person name="Loehr J."/>
            <person name="Walesch S."/>
            <person name="Walt C."/>
            <person name="Boldt J."/>
            <person name="Bunk B."/>
            <person name="Haeckl F.J.F.P.J."/>
            <person name="Gunesch A.P."/>
            <person name="Birkelbach J."/>
            <person name="Nuebel U."/>
            <person name="Pietschmann T."/>
            <person name="Bach T."/>
            <person name="Mueller R."/>
        </authorList>
    </citation>
    <scope>NUCLEOTIDE SEQUENCE [LARGE SCALE GENOMIC DNA]</scope>
    <source>
        <strain evidence="8 9">MSr11954</strain>
    </source>
</reference>
<evidence type="ECO:0000256" key="5">
    <source>
        <dbReference type="ARBA" id="ARBA00022963"/>
    </source>
</evidence>
<evidence type="ECO:0000256" key="4">
    <source>
        <dbReference type="ARBA" id="ARBA00022801"/>
    </source>
</evidence>
<proteinExistence type="inferred from homology"/>
<feature type="domain" description="Phospholipase D-like" evidence="7">
    <location>
        <begin position="502"/>
        <end position="642"/>
    </location>
</feature>
<dbReference type="EC" id="3.1.4.4" evidence="3"/>
<feature type="domain" description="Phospholipase D-like" evidence="7">
    <location>
        <begin position="694"/>
        <end position="809"/>
    </location>
</feature>
<organism evidence="8 9">
    <name type="scientific">Pendulispora albinea</name>
    <dbReference type="NCBI Taxonomy" id="2741071"/>
    <lineage>
        <taxon>Bacteria</taxon>
        <taxon>Pseudomonadati</taxon>
        <taxon>Myxococcota</taxon>
        <taxon>Myxococcia</taxon>
        <taxon>Myxococcales</taxon>
        <taxon>Sorangiineae</taxon>
        <taxon>Pendulisporaceae</taxon>
        <taxon>Pendulispora</taxon>
    </lineage>
</organism>
<evidence type="ECO:0000256" key="6">
    <source>
        <dbReference type="ARBA" id="ARBA00023098"/>
    </source>
</evidence>
<keyword evidence="9" id="KW-1185">Reference proteome</keyword>
<dbReference type="EMBL" id="CP089984">
    <property type="protein sequence ID" value="WXB20070.1"/>
    <property type="molecule type" value="Genomic_DNA"/>
</dbReference>
<evidence type="ECO:0000313" key="8">
    <source>
        <dbReference type="EMBL" id="WXB20070.1"/>
    </source>
</evidence>